<dbReference type="InterPro" id="IPR050124">
    <property type="entry name" value="tRNA_CCA-adding_enzyme"/>
</dbReference>
<dbReference type="GO" id="GO:0046872">
    <property type="term" value="F:metal ion binding"/>
    <property type="evidence" value="ECO:0007669"/>
    <property type="project" value="UniProtKB-KW"/>
</dbReference>
<evidence type="ECO:0000256" key="7">
    <source>
        <dbReference type="ARBA" id="ARBA00022723"/>
    </source>
</evidence>
<evidence type="ECO:0000259" key="12">
    <source>
        <dbReference type="Pfam" id="PF01743"/>
    </source>
</evidence>
<dbReference type="Gene3D" id="3.30.460.10">
    <property type="entry name" value="Beta Polymerase, domain 2"/>
    <property type="match status" value="1"/>
</dbReference>
<evidence type="ECO:0000259" key="14">
    <source>
        <dbReference type="Pfam" id="PF13735"/>
    </source>
</evidence>
<dbReference type="InterPro" id="IPR032810">
    <property type="entry name" value="CCA-adding_enz_C"/>
</dbReference>
<keyword evidence="9" id="KW-0460">Magnesium</keyword>
<evidence type="ECO:0000256" key="9">
    <source>
        <dbReference type="ARBA" id="ARBA00022842"/>
    </source>
</evidence>
<dbReference type="SUPFAM" id="SSF81301">
    <property type="entry name" value="Nucleotidyltransferase"/>
    <property type="match status" value="1"/>
</dbReference>
<keyword evidence="10 11" id="KW-0694">RNA-binding</keyword>
<organism evidence="15 16">
    <name type="scientific">Synechococcus elongatus PCC 11801</name>
    <dbReference type="NCBI Taxonomy" id="2219813"/>
    <lineage>
        <taxon>Bacteria</taxon>
        <taxon>Bacillati</taxon>
        <taxon>Cyanobacteriota</taxon>
        <taxon>Cyanophyceae</taxon>
        <taxon>Synechococcales</taxon>
        <taxon>Synechococcaceae</taxon>
        <taxon>Synechococcus</taxon>
    </lineage>
</organism>
<keyword evidence="6" id="KW-0548">Nucleotidyltransferase</keyword>
<reference evidence="15 16" key="1">
    <citation type="journal article" date="2018" name="Sci. Rep.">
        <title>Genome Features and Biochemical Characteristics of a Robust, Fast Growing and Naturally Transformable Cyanobacterium Synechococcus elongatus PCC 11801 Isolated from India.</title>
        <authorList>
            <person name="Jaiswal D."/>
            <person name="Sengupta A."/>
            <person name="Sohoni S."/>
            <person name="Sengupta S."/>
            <person name="Phadnavis A.G."/>
            <person name="Pakrasi H.B."/>
            <person name="Wangikar P.P."/>
        </authorList>
    </citation>
    <scope>NUCLEOTIDE SEQUENCE [LARGE SCALE GENOMIC DNA]</scope>
    <source>
        <strain evidence="15 16">PCC 11801</strain>
    </source>
</reference>
<evidence type="ECO:0000256" key="11">
    <source>
        <dbReference type="RuleBase" id="RU003953"/>
    </source>
</evidence>
<dbReference type="SUPFAM" id="SSF81891">
    <property type="entry name" value="Poly A polymerase C-terminal region-like"/>
    <property type="match status" value="1"/>
</dbReference>
<dbReference type="AlphaFoldDB" id="A0AAN1QQJ6"/>
<dbReference type="Proteomes" id="UP000267249">
    <property type="component" value="Chromosome"/>
</dbReference>
<feature type="domain" description="tRNA nucleotidyltransferase/poly(A) polymerase RNA and SrmB- binding" evidence="13">
    <location>
        <begin position="178"/>
        <end position="237"/>
    </location>
</feature>
<comment type="cofactor">
    <cofactor evidence="1">
        <name>Mg(2+)</name>
        <dbReference type="ChEBI" id="CHEBI:18420"/>
    </cofactor>
</comment>
<dbReference type="RefSeq" id="WP_261789869.1">
    <property type="nucleotide sequence ID" value="NZ_CP030139.2"/>
</dbReference>
<dbReference type="GO" id="GO:0000166">
    <property type="term" value="F:nucleotide binding"/>
    <property type="evidence" value="ECO:0007669"/>
    <property type="project" value="UniProtKB-KW"/>
</dbReference>
<dbReference type="CDD" id="cd05398">
    <property type="entry name" value="NT_ClassII-CCAase"/>
    <property type="match status" value="1"/>
</dbReference>
<sequence>MAASRYNPLPADRSCMNTALAALFNPQTWPFRPESLPEGACLVGGAVRDALLGRLTEPLDLDWVVPTGAVETARTLARQHQAGFVLLDAERQIARVVFPSMTVDFAQQEGDRLEQDLQRRDFTINAIAYDWQRCRLIDPLGGQADLEQGLLRMIAPDNLVADPLRLLRAYRQAAQLELEIEPETAAAIAQLAPLLPQVAGERIWAELQRLLNVPPPHPILVEAIASGLLTPWFPEASVDCLAAIADHWRQLQAQVPDWADWFTPIGPGGRLSYLAYAWLTCLLPRDRDRAQQVLLALKSSRAEQRSLLQLQQHWQECQAGTAATTAGQVALFQTLGDLVPALLLQLEAGDLRQTLLRRYQTPNDPIAHLQPLVSGTDLQVSLGIRSGPHLGQLLQDLRVAQAEQQFCDRAGAIAFAARWLQETSLPQ</sequence>
<evidence type="ECO:0000256" key="4">
    <source>
        <dbReference type="ARBA" id="ARBA00022679"/>
    </source>
</evidence>
<dbReference type="Pfam" id="PF12627">
    <property type="entry name" value="PolyA_pol_RNAbd"/>
    <property type="match status" value="1"/>
</dbReference>
<evidence type="ECO:0000313" key="15">
    <source>
        <dbReference type="EMBL" id="AZB73771.2"/>
    </source>
</evidence>
<feature type="domain" description="CCA-adding enzyme C-terminal" evidence="14">
    <location>
        <begin position="275"/>
        <end position="406"/>
    </location>
</feature>
<dbReference type="InterPro" id="IPR002646">
    <property type="entry name" value="PolA_pol_head_dom"/>
</dbReference>
<dbReference type="GO" id="GO:0000049">
    <property type="term" value="F:tRNA binding"/>
    <property type="evidence" value="ECO:0007669"/>
    <property type="project" value="UniProtKB-KW"/>
</dbReference>
<keyword evidence="5" id="KW-0819">tRNA processing</keyword>
<dbReference type="PANTHER" id="PTHR47545">
    <property type="entry name" value="MULTIFUNCTIONAL CCA PROTEIN"/>
    <property type="match status" value="1"/>
</dbReference>
<evidence type="ECO:0000256" key="10">
    <source>
        <dbReference type="ARBA" id="ARBA00022884"/>
    </source>
</evidence>
<keyword evidence="3" id="KW-0820">tRNA-binding</keyword>
<comment type="similarity">
    <text evidence="2 11">Belongs to the tRNA nucleotidyltransferase/poly(A) polymerase family.</text>
</comment>
<dbReference type="GO" id="GO:0008033">
    <property type="term" value="P:tRNA processing"/>
    <property type="evidence" value="ECO:0007669"/>
    <property type="project" value="UniProtKB-KW"/>
</dbReference>
<evidence type="ECO:0000313" key="16">
    <source>
        <dbReference type="Proteomes" id="UP000267249"/>
    </source>
</evidence>
<name>A0AAN1QQJ6_SYNEL</name>
<evidence type="ECO:0000256" key="3">
    <source>
        <dbReference type="ARBA" id="ARBA00022555"/>
    </source>
</evidence>
<keyword evidence="7" id="KW-0479">Metal-binding</keyword>
<dbReference type="Gene3D" id="1.10.3090.10">
    <property type="entry name" value="cca-adding enzyme, domain 2"/>
    <property type="match status" value="1"/>
</dbReference>
<keyword evidence="4 11" id="KW-0808">Transferase</keyword>
<dbReference type="Pfam" id="PF01743">
    <property type="entry name" value="PolyA_pol"/>
    <property type="match status" value="1"/>
</dbReference>
<keyword evidence="8" id="KW-0547">Nucleotide-binding</keyword>
<dbReference type="InterPro" id="IPR043519">
    <property type="entry name" value="NT_sf"/>
</dbReference>
<evidence type="ECO:0000256" key="8">
    <source>
        <dbReference type="ARBA" id="ARBA00022741"/>
    </source>
</evidence>
<evidence type="ECO:0000256" key="5">
    <source>
        <dbReference type="ARBA" id="ARBA00022694"/>
    </source>
</evidence>
<proteinExistence type="inferred from homology"/>
<evidence type="ECO:0000256" key="6">
    <source>
        <dbReference type="ARBA" id="ARBA00022695"/>
    </source>
</evidence>
<dbReference type="EMBL" id="CP030139">
    <property type="protein sequence ID" value="AZB73771.2"/>
    <property type="molecule type" value="Genomic_DNA"/>
</dbReference>
<dbReference type="InterPro" id="IPR032828">
    <property type="entry name" value="PolyA_RNA-bd"/>
</dbReference>
<evidence type="ECO:0000259" key="13">
    <source>
        <dbReference type="Pfam" id="PF12627"/>
    </source>
</evidence>
<dbReference type="PANTHER" id="PTHR47545:SF2">
    <property type="entry name" value="CC-ADDING TRNA NUCLEOTIDYLTRANSFERASE"/>
    <property type="match status" value="1"/>
</dbReference>
<evidence type="ECO:0000256" key="2">
    <source>
        <dbReference type="ARBA" id="ARBA00007265"/>
    </source>
</evidence>
<dbReference type="GO" id="GO:0016779">
    <property type="term" value="F:nucleotidyltransferase activity"/>
    <property type="evidence" value="ECO:0007669"/>
    <property type="project" value="UniProtKB-KW"/>
</dbReference>
<evidence type="ECO:0000256" key="1">
    <source>
        <dbReference type="ARBA" id="ARBA00001946"/>
    </source>
</evidence>
<gene>
    <name evidence="15" type="ORF">DOP62_12605</name>
</gene>
<dbReference type="Pfam" id="PF13735">
    <property type="entry name" value="tRNA_NucTran2_2"/>
    <property type="match status" value="1"/>
</dbReference>
<accession>A0AAN1QQJ6</accession>
<protein>
    <submittedName>
        <fullName evidence="15">CCA tRNA nucleotidyltransferase</fullName>
    </submittedName>
</protein>
<feature type="domain" description="Poly A polymerase head" evidence="12">
    <location>
        <begin position="42"/>
        <end position="152"/>
    </location>
</feature>